<evidence type="ECO:0000256" key="1">
    <source>
        <dbReference type="SAM" id="MobiDB-lite"/>
    </source>
</evidence>
<feature type="compositionally biased region" description="Low complexity" evidence="1">
    <location>
        <begin position="17"/>
        <end position="48"/>
    </location>
</feature>
<protein>
    <submittedName>
        <fullName evidence="2">Uncharacterized protein</fullName>
    </submittedName>
</protein>
<comment type="caution">
    <text evidence="2">The sequence shown here is derived from an EMBL/GenBank/DDBJ whole genome shotgun (WGS) entry which is preliminary data.</text>
</comment>
<feature type="compositionally biased region" description="Polar residues" evidence="1">
    <location>
        <begin position="54"/>
        <end position="67"/>
    </location>
</feature>
<dbReference type="EMBL" id="JAAIUW010000011">
    <property type="protein sequence ID" value="KAF7808253.1"/>
    <property type="molecule type" value="Genomic_DNA"/>
</dbReference>
<reference evidence="2" key="1">
    <citation type="submission" date="2020-09" db="EMBL/GenBank/DDBJ databases">
        <title>Genome-Enabled Discovery of Anthraquinone Biosynthesis in Senna tora.</title>
        <authorList>
            <person name="Kang S.-H."/>
            <person name="Pandey R.P."/>
            <person name="Lee C.-M."/>
            <person name="Sim J.-S."/>
            <person name="Jeong J.-T."/>
            <person name="Choi B.-S."/>
            <person name="Jung M."/>
            <person name="Ginzburg D."/>
            <person name="Zhao K."/>
            <person name="Won S.Y."/>
            <person name="Oh T.-J."/>
            <person name="Yu Y."/>
            <person name="Kim N.-H."/>
            <person name="Lee O.R."/>
            <person name="Lee T.-H."/>
            <person name="Bashyal P."/>
            <person name="Kim T.-S."/>
            <person name="Lee W.-H."/>
            <person name="Kawkins C."/>
            <person name="Kim C.-K."/>
            <person name="Kim J.S."/>
            <person name="Ahn B.O."/>
            <person name="Rhee S.Y."/>
            <person name="Sohng J.K."/>
        </authorList>
    </citation>
    <scope>NUCLEOTIDE SEQUENCE</scope>
    <source>
        <tissue evidence="2">Leaf</tissue>
    </source>
</reference>
<keyword evidence="3" id="KW-1185">Reference proteome</keyword>
<dbReference type="Proteomes" id="UP000634136">
    <property type="component" value="Unassembled WGS sequence"/>
</dbReference>
<proteinExistence type="predicted"/>
<dbReference type="AlphaFoldDB" id="A0A834SPC6"/>
<accession>A0A834SPC6</accession>
<name>A0A834SPC6_9FABA</name>
<sequence>MASLSKPPSSYLPPPMSIIDPSPSGSSIPPFRQPSSNPPSQSLSSLPKSFKDSLYSNLSPSPNKKTSASTLLIPASIKKTSFLKSLLLLKTLLLIQSRSLSLTASINVFLISGPIH</sequence>
<evidence type="ECO:0000313" key="3">
    <source>
        <dbReference type="Proteomes" id="UP000634136"/>
    </source>
</evidence>
<feature type="region of interest" description="Disordered" evidence="1">
    <location>
        <begin position="1"/>
        <end position="67"/>
    </location>
</feature>
<gene>
    <name evidence="2" type="ORF">G2W53_034996</name>
</gene>
<organism evidence="2 3">
    <name type="scientific">Senna tora</name>
    <dbReference type="NCBI Taxonomy" id="362788"/>
    <lineage>
        <taxon>Eukaryota</taxon>
        <taxon>Viridiplantae</taxon>
        <taxon>Streptophyta</taxon>
        <taxon>Embryophyta</taxon>
        <taxon>Tracheophyta</taxon>
        <taxon>Spermatophyta</taxon>
        <taxon>Magnoliopsida</taxon>
        <taxon>eudicotyledons</taxon>
        <taxon>Gunneridae</taxon>
        <taxon>Pentapetalae</taxon>
        <taxon>rosids</taxon>
        <taxon>fabids</taxon>
        <taxon>Fabales</taxon>
        <taxon>Fabaceae</taxon>
        <taxon>Caesalpinioideae</taxon>
        <taxon>Cassia clade</taxon>
        <taxon>Senna</taxon>
    </lineage>
</organism>
<evidence type="ECO:0000313" key="2">
    <source>
        <dbReference type="EMBL" id="KAF7808253.1"/>
    </source>
</evidence>